<dbReference type="InterPro" id="IPR010941">
    <property type="entry name" value="PhaC_N"/>
</dbReference>
<organism evidence="5 6">
    <name type="scientific">Paraburkholderia polaris</name>
    <dbReference type="NCBI Taxonomy" id="2728848"/>
    <lineage>
        <taxon>Bacteria</taxon>
        <taxon>Pseudomonadati</taxon>
        <taxon>Pseudomonadota</taxon>
        <taxon>Betaproteobacteria</taxon>
        <taxon>Burkholderiales</taxon>
        <taxon>Burkholderiaceae</taxon>
        <taxon>Paraburkholderia</taxon>
    </lineage>
</organism>
<feature type="region of interest" description="Disordered" evidence="3">
    <location>
        <begin position="1"/>
        <end position="27"/>
    </location>
</feature>
<dbReference type="PANTHER" id="PTHR36837">
    <property type="entry name" value="POLY(3-HYDROXYALKANOATE) POLYMERASE SUBUNIT PHAC"/>
    <property type="match status" value="1"/>
</dbReference>
<proteinExistence type="predicted"/>
<reference evidence="5 6" key="1">
    <citation type="submission" date="2020-04" db="EMBL/GenBank/DDBJ databases">
        <title>Paraburkholderia sp. RP-4-7 isolated from soil.</title>
        <authorList>
            <person name="Dahal R.H."/>
        </authorList>
    </citation>
    <scope>NUCLEOTIDE SEQUENCE [LARGE SCALE GENOMIC DNA]</scope>
    <source>
        <strain evidence="5 6">RP-4-7</strain>
    </source>
</reference>
<evidence type="ECO:0000256" key="2">
    <source>
        <dbReference type="ARBA" id="ARBA00023315"/>
    </source>
</evidence>
<feature type="domain" description="Poly-beta-hydroxybutyrate polymerase N-terminal" evidence="4">
    <location>
        <begin position="89"/>
        <end position="257"/>
    </location>
</feature>
<dbReference type="PANTHER" id="PTHR36837:SF5">
    <property type="entry name" value="POLY-3-HYDROXYBUTYRATE SYNTHASE"/>
    <property type="match status" value="1"/>
</dbReference>
<dbReference type="Pfam" id="PF07167">
    <property type="entry name" value="PhaC_N"/>
    <property type="match status" value="1"/>
</dbReference>
<dbReference type="GO" id="GO:0042619">
    <property type="term" value="P:poly-hydroxybutyrate biosynthetic process"/>
    <property type="evidence" value="ECO:0007669"/>
    <property type="project" value="InterPro"/>
</dbReference>
<keyword evidence="2" id="KW-0012">Acyltransferase</keyword>
<accession>A0A848INP0</accession>
<evidence type="ECO:0000256" key="1">
    <source>
        <dbReference type="ARBA" id="ARBA00022679"/>
    </source>
</evidence>
<dbReference type="AlphaFoldDB" id="A0A848INP0"/>
<keyword evidence="5" id="KW-0378">Hydrolase</keyword>
<protein>
    <submittedName>
        <fullName evidence="5">Alpha/beta fold hydrolase</fullName>
    </submittedName>
</protein>
<evidence type="ECO:0000256" key="3">
    <source>
        <dbReference type="SAM" id="MobiDB-lite"/>
    </source>
</evidence>
<keyword evidence="6" id="KW-1185">Reference proteome</keyword>
<name>A0A848INP0_9BURK</name>
<evidence type="ECO:0000313" key="5">
    <source>
        <dbReference type="EMBL" id="NMM02723.1"/>
    </source>
</evidence>
<dbReference type="InterPro" id="IPR051321">
    <property type="entry name" value="PHA/PHB_synthase"/>
</dbReference>
<dbReference type="Proteomes" id="UP000544134">
    <property type="component" value="Unassembled WGS sequence"/>
</dbReference>
<dbReference type="GO" id="GO:0016787">
    <property type="term" value="F:hydrolase activity"/>
    <property type="evidence" value="ECO:0007669"/>
    <property type="project" value="UniProtKB-KW"/>
</dbReference>
<comment type="caution">
    <text evidence="5">The sequence shown here is derived from an EMBL/GenBank/DDBJ whole genome shotgun (WGS) entry which is preliminary data.</text>
</comment>
<dbReference type="EMBL" id="JABBGJ010000043">
    <property type="protein sequence ID" value="NMM02723.1"/>
    <property type="molecule type" value="Genomic_DNA"/>
</dbReference>
<dbReference type="Gene3D" id="3.40.50.1820">
    <property type="entry name" value="alpha/beta hydrolase"/>
    <property type="match status" value="1"/>
</dbReference>
<sequence length="575" mass="62592">MRSSKMAVTPENTSRGTPSDDLAASAAEGMLGPNPFVGLRPRDILATAQQIGAQALRQPALVAEQEAALARELIAVLSGSAECQPPPGDKRFGDPAWQDNTWYRMTLQGYMAWRDALNGFVARSALDPKSKERAQFVMSLFTDALAPTNTLLGNPAALKKIVESGGASLLGGFKNFMMDLLKNQGMPEQVDRTAFEVGKNLAMSPGAVVFRNEVLELIQYAPATEQVYGRPQLIVPPQINKFYVFDLSEGKSIVNYLVKNEFQVFVVSWRNPTAVQRDWDMDTYVTALIEAIAAVRDITGSDDVNLHGACSGAMTISALLGHLASRGDKTVNAATLMVAVLDNTEQSQLGLFATPEAIAAAKQNSTARGVLAGEEMGRVFAWLRPNDLVWSYWVNNYLLGKTPPAFDILYWNNDTTRLPAKLHGQLLDIFTGNLFCKPHALTVLDTPIDLSEVTCDKYVVAGITDHITPWKGVYNSARTFGGNTRFVLSSSGHIQSLINPPGNPKAKFFVNPDPALPASADAWLAAAQPEKDSWWNNWRDWLATRSGERRAAPASPGNERYASVAQAPGTYVMEA</sequence>
<evidence type="ECO:0000313" key="6">
    <source>
        <dbReference type="Proteomes" id="UP000544134"/>
    </source>
</evidence>
<evidence type="ECO:0000259" key="4">
    <source>
        <dbReference type="Pfam" id="PF07167"/>
    </source>
</evidence>
<dbReference type="InterPro" id="IPR029058">
    <property type="entry name" value="AB_hydrolase_fold"/>
</dbReference>
<dbReference type="GO" id="GO:0016746">
    <property type="term" value="F:acyltransferase activity"/>
    <property type="evidence" value="ECO:0007669"/>
    <property type="project" value="UniProtKB-KW"/>
</dbReference>
<keyword evidence="1" id="KW-0808">Transferase</keyword>
<gene>
    <name evidence="5" type="ORF">HHL24_32980</name>
</gene>
<dbReference type="SUPFAM" id="SSF53474">
    <property type="entry name" value="alpha/beta-Hydrolases"/>
    <property type="match status" value="1"/>
</dbReference>